<name>A0A0F9WLC1_9MICR</name>
<dbReference type="InterPro" id="IPR052945">
    <property type="entry name" value="Mitotic_Regulator"/>
</dbReference>
<gene>
    <name evidence="3" type="ORF">AAJ76_1880002621</name>
</gene>
<feature type="transmembrane region" description="Helical" evidence="1">
    <location>
        <begin position="463"/>
        <end position="489"/>
    </location>
</feature>
<dbReference type="VEuPathDB" id="MicrosporidiaDB:AAJ76_1880002621"/>
<evidence type="ECO:0000256" key="1">
    <source>
        <dbReference type="SAM" id="Phobius"/>
    </source>
</evidence>
<keyword evidence="1" id="KW-0812">Transmembrane</keyword>
<dbReference type="AlphaFoldDB" id="A0A0F9WLC1"/>
<dbReference type="InterPro" id="IPR011990">
    <property type="entry name" value="TPR-like_helical_dom_sf"/>
</dbReference>
<proteinExistence type="predicted"/>
<dbReference type="VEuPathDB" id="MicrosporidiaDB:G9O61_00g010030"/>
<dbReference type="PANTHER" id="PTHR43628:SF1">
    <property type="entry name" value="CHITIN SYNTHASE REGULATORY FACTOR 2-RELATED"/>
    <property type="match status" value="1"/>
</dbReference>
<dbReference type="OrthoDB" id="2384430at2759"/>
<feature type="signal peptide" evidence="2">
    <location>
        <begin position="1"/>
        <end position="17"/>
    </location>
</feature>
<feature type="chain" id="PRO_5002529631" evidence="2">
    <location>
        <begin position="18"/>
        <end position="497"/>
    </location>
</feature>
<keyword evidence="1" id="KW-1133">Transmembrane helix</keyword>
<dbReference type="SMART" id="SM00671">
    <property type="entry name" value="SEL1"/>
    <property type="match status" value="3"/>
</dbReference>
<dbReference type="EMBL" id="JPQZ01000188">
    <property type="protein sequence ID" value="KKO73883.1"/>
    <property type="molecule type" value="Genomic_DNA"/>
</dbReference>
<dbReference type="SUPFAM" id="SSF81901">
    <property type="entry name" value="HCP-like"/>
    <property type="match status" value="2"/>
</dbReference>
<evidence type="ECO:0000256" key="2">
    <source>
        <dbReference type="SAM" id="SignalP"/>
    </source>
</evidence>
<dbReference type="Proteomes" id="UP000034350">
    <property type="component" value="Unassembled WGS sequence"/>
</dbReference>
<keyword evidence="2" id="KW-0732">Signal</keyword>
<dbReference type="InterPro" id="IPR006597">
    <property type="entry name" value="Sel1-like"/>
</dbReference>
<organism evidence="3 4">
    <name type="scientific">Vairimorpha ceranae</name>
    <dbReference type="NCBI Taxonomy" id="40302"/>
    <lineage>
        <taxon>Eukaryota</taxon>
        <taxon>Fungi</taxon>
        <taxon>Fungi incertae sedis</taxon>
        <taxon>Microsporidia</taxon>
        <taxon>Nosematidae</taxon>
        <taxon>Vairimorpha</taxon>
    </lineage>
</organism>
<dbReference type="GeneID" id="36319244"/>
<evidence type="ECO:0000313" key="3">
    <source>
        <dbReference type="EMBL" id="KKO73883.1"/>
    </source>
</evidence>
<dbReference type="RefSeq" id="XP_024329625.1">
    <property type="nucleotide sequence ID" value="XM_024474328.1"/>
</dbReference>
<keyword evidence="1" id="KW-0472">Membrane</keyword>
<dbReference type="Pfam" id="PF08238">
    <property type="entry name" value="Sel1"/>
    <property type="match status" value="3"/>
</dbReference>
<sequence length="497" mass="57795">MNVINCMFYFLITLCSLLENTVLNEGNIQKGMSLLNNLKSSKDYLISYILRKYFLDNPDSSIQTDACIDLILSNEYMELIYSAQVLSSKVFYDNALNIASYLLKVGQRACKRYLDNNYEFSPKIYFKNKEENYNNLLIMTRGLDKKSIQTYFNLLSTKKLKLKNQISLLEYLASKDVGKAYGYLGEAYLYGIGVQKSIDKALDYFLKGKAISRNQISYNGIGKILMSSEYEDFIGAKEHFDSFSNNSISETDFFQYILYNEYFKIDQYSTFYLSRAVSVGYLPAMYVDGERYFKKKDYGSAIVRLKPILEYDETVIELQDLAYEKYKNKNYISSLIHLLMTVEMGSSSSLDNAIYLLENKKINLSKSTVNSLLYKLYIKQTNTTFKNVNRVGDCYYYGRGVKQSYNTAFSYYLTSATFNETEGLVNLYFMYERGLGVEKDLLEAFKILQKIRMDDQTYLLICYLYIIFVFRVIFTTYIIISIGTGIVAYKIYTKHFN</sequence>
<dbReference type="Gene3D" id="1.25.40.10">
    <property type="entry name" value="Tetratricopeptide repeat domain"/>
    <property type="match status" value="2"/>
</dbReference>
<dbReference type="PANTHER" id="PTHR43628">
    <property type="entry name" value="ACTIVATOR OF C KINASE PROTEIN 1-RELATED"/>
    <property type="match status" value="1"/>
</dbReference>
<dbReference type="VEuPathDB" id="MicrosporidiaDB:NCER_101889"/>
<comment type="caution">
    <text evidence="3">The sequence shown here is derived from an EMBL/GenBank/DDBJ whole genome shotgun (WGS) entry which is preliminary data.</text>
</comment>
<protein>
    <submittedName>
        <fullName evidence="3">Hcp-like protein</fullName>
    </submittedName>
</protein>
<evidence type="ECO:0000313" key="4">
    <source>
        <dbReference type="Proteomes" id="UP000034350"/>
    </source>
</evidence>
<keyword evidence="4" id="KW-1185">Reference proteome</keyword>
<accession>A0A0F9WLC1</accession>
<reference evidence="3 4" key="1">
    <citation type="journal article" date="2015" name="Environ. Microbiol.">
        <title>Genome analyses suggest the presence of polyploidy and recent human-driven expansions in eight global populations of the honeybee pathogen Nosema ceranae.</title>
        <authorList>
            <person name="Pelin A."/>
            <person name="Selman M."/>
            <person name="Aris-Brosou S."/>
            <person name="Farinelli L."/>
            <person name="Corradi N."/>
        </authorList>
    </citation>
    <scope>NUCLEOTIDE SEQUENCE [LARGE SCALE GENOMIC DNA]</scope>
    <source>
        <strain evidence="3 4">PA08 1199</strain>
    </source>
</reference>